<accession>A0A3B1DPA4</accession>
<organism evidence="2">
    <name type="scientific">hydrothermal vent metagenome</name>
    <dbReference type="NCBI Taxonomy" id="652676"/>
    <lineage>
        <taxon>unclassified sequences</taxon>
        <taxon>metagenomes</taxon>
        <taxon>ecological metagenomes</taxon>
    </lineage>
</organism>
<protein>
    <submittedName>
        <fullName evidence="2">Uncharacterized protein</fullName>
    </submittedName>
</protein>
<proteinExistence type="predicted"/>
<dbReference type="AlphaFoldDB" id="A0A3B1DPA4"/>
<evidence type="ECO:0000313" key="2">
    <source>
        <dbReference type="EMBL" id="VAX30567.1"/>
    </source>
</evidence>
<evidence type="ECO:0000256" key="1">
    <source>
        <dbReference type="SAM" id="Coils"/>
    </source>
</evidence>
<gene>
    <name evidence="2" type="ORF">MNBD_NITROSPIRAE02-376</name>
</gene>
<dbReference type="EMBL" id="UOGH01000168">
    <property type="protein sequence ID" value="VAX30567.1"/>
    <property type="molecule type" value="Genomic_DNA"/>
</dbReference>
<sequence>MHWLRIKKWFHNGVERLRWLASLFSERLHIELAIIKLLNNLEVLRKKREEIVLRLGERVLQLKESPSPDVFTDQEIRAIIKEIEAINEEIEAAKSRVSELSKLED</sequence>
<reference evidence="2" key="1">
    <citation type="submission" date="2018-06" db="EMBL/GenBank/DDBJ databases">
        <authorList>
            <person name="Zhirakovskaya E."/>
        </authorList>
    </citation>
    <scope>NUCLEOTIDE SEQUENCE</scope>
</reference>
<name>A0A3B1DPA4_9ZZZZ</name>
<keyword evidence="1" id="KW-0175">Coiled coil</keyword>
<feature type="coiled-coil region" evidence="1">
    <location>
        <begin position="76"/>
        <end position="103"/>
    </location>
</feature>